<feature type="region of interest" description="Disordered" evidence="1">
    <location>
        <begin position="21"/>
        <end position="47"/>
    </location>
</feature>
<reference evidence="3 4" key="1">
    <citation type="submission" date="2019-04" db="EMBL/GenBank/DDBJ databases">
        <title>Annotation for the trematode Fasciola gigantica.</title>
        <authorList>
            <person name="Choi Y.-J."/>
        </authorList>
    </citation>
    <scope>NUCLEOTIDE SEQUENCE [LARGE SCALE GENOMIC DNA]</scope>
    <source>
        <strain evidence="3">Uganda_cow_1</strain>
    </source>
</reference>
<organism evidence="3 4">
    <name type="scientific">Fasciola gigantica</name>
    <name type="common">Giant liver fluke</name>
    <dbReference type="NCBI Taxonomy" id="46835"/>
    <lineage>
        <taxon>Eukaryota</taxon>
        <taxon>Metazoa</taxon>
        <taxon>Spiralia</taxon>
        <taxon>Lophotrochozoa</taxon>
        <taxon>Platyhelminthes</taxon>
        <taxon>Trematoda</taxon>
        <taxon>Digenea</taxon>
        <taxon>Plagiorchiida</taxon>
        <taxon>Echinostomata</taxon>
        <taxon>Echinostomatoidea</taxon>
        <taxon>Fasciolidae</taxon>
        <taxon>Fasciola</taxon>
    </lineage>
</organism>
<dbReference type="Proteomes" id="UP000316759">
    <property type="component" value="Unassembled WGS sequence"/>
</dbReference>
<feature type="signal peptide" evidence="2">
    <location>
        <begin position="1"/>
        <end position="18"/>
    </location>
</feature>
<dbReference type="EMBL" id="SUNJ01012187">
    <property type="protein sequence ID" value="TPP58259.1"/>
    <property type="molecule type" value="Genomic_DNA"/>
</dbReference>
<feature type="compositionally biased region" description="Polar residues" evidence="1">
    <location>
        <begin position="21"/>
        <end position="34"/>
    </location>
</feature>
<keyword evidence="4" id="KW-1185">Reference proteome</keyword>
<comment type="caution">
    <text evidence="3">The sequence shown here is derived from an EMBL/GenBank/DDBJ whole genome shotgun (WGS) entry which is preliminary data.</text>
</comment>
<accession>A0A504YDB6</accession>
<evidence type="ECO:0000313" key="4">
    <source>
        <dbReference type="Proteomes" id="UP000316759"/>
    </source>
</evidence>
<name>A0A504YDB6_FASGI</name>
<dbReference type="AlphaFoldDB" id="A0A504YDB6"/>
<gene>
    <name evidence="3" type="ORF">FGIG_06098</name>
</gene>
<feature type="chain" id="PRO_5021420824" evidence="2">
    <location>
        <begin position="19"/>
        <end position="66"/>
    </location>
</feature>
<protein>
    <submittedName>
        <fullName evidence="3">Uncharacterized protein</fullName>
    </submittedName>
</protein>
<evidence type="ECO:0000256" key="2">
    <source>
        <dbReference type="SAM" id="SignalP"/>
    </source>
</evidence>
<sequence length="66" mass="7031">MRTLTTLLSVFLITCVCGANRQTSQSTSGTPANESVTTKSTSSSSTHSLIRVRGWILLLSAQALVF</sequence>
<feature type="compositionally biased region" description="Low complexity" evidence="1">
    <location>
        <begin position="35"/>
        <end position="47"/>
    </location>
</feature>
<keyword evidence="2" id="KW-0732">Signal</keyword>
<evidence type="ECO:0000313" key="3">
    <source>
        <dbReference type="EMBL" id="TPP58259.1"/>
    </source>
</evidence>
<evidence type="ECO:0000256" key="1">
    <source>
        <dbReference type="SAM" id="MobiDB-lite"/>
    </source>
</evidence>
<proteinExistence type="predicted"/>